<reference evidence="2" key="1">
    <citation type="submission" date="2016-08" db="EMBL/GenBank/DDBJ databases">
        <authorList>
            <person name="Varghese N."/>
            <person name="Submissions Spin"/>
        </authorList>
    </citation>
    <scope>NUCLEOTIDE SEQUENCE [LARGE SCALE GENOMIC DNA]</scope>
    <source>
        <strain evidence="2">SGD-1123</strain>
    </source>
</reference>
<dbReference type="GO" id="GO:0043937">
    <property type="term" value="P:regulation of sporulation"/>
    <property type="evidence" value="ECO:0007669"/>
    <property type="project" value="InterPro"/>
</dbReference>
<dbReference type="OrthoDB" id="2649371at2"/>
<dbReference type="AlphaFoldDB" id="A0A1C4DV32"/>
<keyword evidence="2" id="KW-1185">Reference proteome</keyword>
<dbReference type="InterPro" id="IPR037208">
    <property type="entry name" value="Spo0E-like_sf"/>
</dbReference>
<dbReference type="InterPro" id="IPR018540">
    <property type="entry name" value="Spo0E-like"/>
</dbReference>
<proteinExistence type="predicted"/>
<dbReference type="RefSeq" id="WP_071617040.1">
    <property type="nucleotide sequence ID" value="NZ_FMAU01000010.1"/>
</dbReference>
<dbReference type="SUPFAM" id="SSF140500">
    <property type="entry name" value="BAS1536-like"/>
    <property type="match status" value="1"/>
</dbReference>
<dbReference type="EMBL" id="FMAU01000010">
    <property type="protein sequence ID" value="SCC35199.1"/>
    <property type="molecule type" value="Genomic_DNA"/>
</dbReference>
<dbReference type="GO" id="GO:0046983">
    <property type="term" value="F:protein dimerization activity"/>
    <property type="evidence" value="ECO:0007669"/>
    <property type="project" value="InterPro"/>
</dbReference>
<gene>
    <name evidence="1" type="ORF">GA0061094_4202</name>
</gene>
<dbReference type="Pfam" id="PF09388">
    <property type="entry name" value="SpoOE-like"/>
    <property type="match status" value="1"/>
</dbReference>
<dbReference type="Gene3D" id="4.10.280.10">
    <property type="entry name" value="Helix-loop-helix DNA-binding domain"/>
    <property type="match status" value="1"/>
</dbReference>
<dbReference type="InterPro" id="IPR036638">
    <property type="entry name" value="HLH_DNA-bd_sf"/>
</dbReference>
<sequence length="54" mass="6398">MSGRVNKELLYQIEDCRRQMVELAKESSYADEKVVHLSTRLDNLLNQYQLVKQN</sequence>
<protein>
    <submittedName>
        <fullName evidence="1">Spo0E like sporulation regulatory protein</fullName>
    </submittedName>
</protein>
<evidence type="ECO:0000313" key="2">
    <source>
        <dbReference type="Proteomes" id="UP000181997"/>
    </source>
</evidence>
<organism evidence="1 2">
    <name type="scientific">[Bacillus] enclensis</name>
    <dbReference type="NCBI Taxonomy" id="1402860"/>
    <lineage>
        <taxon>Bacteria</taxon>
        <taxon>Bacillati</taxon>
        <taxon>Bacillota</taxon>
        <taxon>Bacilli</taxon>
        <taxon>Bacillales</taxon>
        <taxon>Bacillaceae</taxon>
        <taxon>Rossellomorea</taxon>
    </lineage>
</organism>
<dbReference type="Proteomes" id="UP000181997">
    <property type="component" value="Unassembled WGS sequence"/>
</dbReference>
<name>A0A1C4DV32_9BACI</name>
<evidence type="ECO:0000313" key="1">
    <source>
        <dbReference type="EMBL" id="SCC35199.1"/>
    </source>
</evidence>
<accession>A0A1C4DV32</accession>